<reference evidence="1 2" key="1">
    <citation type="journal article" date="2014" name="Int. J. Syst. Evol. Microbiol.">
        <title>Listeria floridensis sp. nov., Listeria aquatica sp. nov., Listeria cornellensis sp. nov., Listeria riparia sp. nov. and Listeria grandensis sp. nov., from agricultural and natural environments.</title>
        <authorList>
            <person name="den Bakker H.C."/>
            <person name="Warchocki S."/>
            <person name="Wright E.M."/>
            <person name="Allred A.F."/>
            <person name="Ahlstrom C."/>
            <person name="Manuel C.S."/>
            <person name="Stasiewicz M.J."/>
            <person name="Burrell A."/>
            <person name="Roof S."/>
            <person name="Strawn L."/>
            <person name="Fortes E.D."/>
            <person name="Nightingale K.K."/>
            <person name="Kephart D."/>
            <person name="Wiedmann M."/>
        </authorList>
    </citation>
    <scope>NUCLEOTIDE SEQUENCE [LARGE SCALE GENOMIC DNA]</scope>
    <source>
        <strain evidence="1 2">FSL S10-1187</strain>
    </source>
</reference>
<name>A0ABP3AVU6_9LIST</name>
<sequence>MQISLNLHTIILFFGSNSSFIQKSFLPALQDDEPAKNYHTSSRFFNRTEIDMQSFEVELDAASLFPNAADYILLDMPANMVEKHNRIIQQIAKKNHYKIAAVFVDQIPQSHDTADYSIIHQISASDPHLSVETNSQELKRYLLPPEKKLSYYRRHT</sequence>
<gene>
    <name evidence="1" type="ORF">MFLO_14532</name>
</gene>
<evidence type="ECO:0000313" key="2">
    <source>
        <dbReference type="Proteomes" id="UP000019249"/>
    </source>
</evidence>
<organism evidence="1 2">
    <name type="scientific">Listeria floridensis FSL S10-1187</name>
    <dbReference type="NCBI Taxonomy" id="1265817"/>
    <lineage>
        <taxon>Bacteria</taxon>
        <taxon>Bacillati</taxon>
        <taxon>Bacillota</taxon>
        <taxon>Bacilli</taxon>
        <taxon>Bacillales</taxon>
        <taxon>Listeriaceae</taxon>
        <taxon>Listeria</taxon>
    </lineage>
</organism>
<comment type="caution">
    <text evidence="1">The sequence shown here is derived from an EMBL/GenBank/DDBJ whole genome shotgun (WGS) entry which is preliminary data.</text>
</comment>
<dbReference type="EMBL" id="AODF01000040">
    <property type="protein sequence ID" value="EUJ25980.1"/>
    <property type="molecule type" value="Genomic_DNA"/>
</dbReference>
<keyword evidence="2" id="KW-1185">Reference proteome</keyword>
<dbReference type="Proteomes" id="UP000019249">
    <property type="component" value="Unassembled WGS sequence"/>
</dbReference>
<proteinExistence type="predicted"/>
<protein>
    <submittedName>
        <fullName evidence="1">Uncharacterized protein</fullName>
    </submittedName>
</protein>
<evidence type="ECO:0000313" key="1">
    <source>
        <dbReference type="EMBL" id="EUJ25980.1"/>
    </source>
</evidence>
<accession>A0ABP3AVU6</accession>
<dbReference type="RefSeq" id="WP_051993666.1">
    <property type="nucleotide sequence ID" value="NZ_AODF01000040.1"/>
</dbReference>